<gene>
    <name evidence="1" type="primary">jg21122</name>
    <name evidence="1" type="ORF">PAEG_LOCUS15522</name>
</gene>
<accession>A0A8S4RPS2</accession>
<reference evidence="1" key="1">
    <citation type="submission" date="2022-03" db="EMBL/GenBank/DDBJ databases">
        <authorList>
            <person name="Lindestad O."/>
        </authorList>
    </citation>
    <scope>NUCLEOTIDE SEQUENCE</scope>
</reference>
<dbReference type="EMBL" id="CAKXAJ010025342">
    <property type="protein sequence ID" value="CAH2238418.1"/>
    <property type="molecule type" value="Genomic_DNA"/>
</dbReference>
<dbReference type="AlphaFoldDB" id="A0A8S4RPS2"/>
<protein>
    <submittedName>
        <fullName evidence="1">Jg21122 protein</fullName>
    </submittedName>
</protein>
<proteinExistence type="predicted"/>
<comment type="caution">
    <text evidence="1">The sequence shown here is derived from an EMBL/GenBank/DDBJ whole genome shotgun (WGS) entry which is preliminary data.</text>
</comment>
<evidence type="ECO:0000313" key="2">
    <source>
        <dbReference type="Proteomes" id="UP000838756"/>
    </source>
</evidence>
<keyword evidence="2" id="KW-1185">Reference proteome</keyword>
<name>A0A8S4RPS2_9NEOP</name>
<organism evidence="1 2">
    <name type="scientific">Pararge aegeria aegeria</name>
    <dbReference type="NCBI Taxonomy" id="348720"/>
    <lineage>
        <taxon>Eukaryota</taxon>
        <taxon>Metazoa</taxon>
        <taxon>Ecdysozoa</taxon>
        <taxon>Arthropoda</taxon>
        <taxon>Hexapoda</taxon>
        <taxon>Insecta</taxon>
        <taxon>Pterygota</taxon>
        <taxon>Neoptera</taxon>
        <taxon>Endopterygota</taxon>
        <taxon>Lepidoptera</taxon>
        <taxon>Glossata</taxon>
        <taxon>Ditrysia</taxon>
        <taxon>Papilionoidea</taxon>
        <taxon>Nymphalidae</taxon>
        <taxon>Satyrinae</taxon>
        <taxon>Satyrini</taxon>
        <taxon>Parargina</taxon>
        <taxon>Pararge</taxon>
    </lineage>
</organism>
<sequence length="73" mass="8327">MPVTGRDVRQHVCAQPYRLDREEVGAAAENIKNMPKFQPNLIVRFAVETNGCWGGRTKSFIRKIGRRLRETGV</sequence>
<dbReference type="Proteomes" id="UP000838756">
    <property type="component" value="Unassembled WGS sequence"/>
</dbReference>
<evidence type="ECO:0000313" key="1">
    <source>
        <dbReference type="EMBL" id="CAH2238418.1"/>
    </source>
</evidence>